<name>A0AAW1M182_POPJA</name>
<dbReference type="Proteomes" id="UP001458880">
    <property type="component" value="Unassembled WGS sequence"/>
</dbReference>
<reference evidence="1 2" key="1">
    <citation type="journal article" date="2024" name="BMC Genomics">
        <title>De novo assembly and annotation of Popillia japonica's genome with initial clues to its potential as an invasive pest.</title>
        <authorList>
            <person name="Cucini C."/>
            <person name="Boschi S."/>
            <person name="Funari R."/>
            <person name="Cardaioli E."/>
            <person name="Iannotti N."/>
            <person name="Marturano G."/>
            <person name="Paoli F."/>
            <person name="Bruttini M."/>
            <person name="Carapelli A."/>
            <person name="Frati F."/>
            <person name="Nardi F."/>
        </authorList>
    </citation>
    <scope>NUCLEOTIDE SEQUENCE [LARGE SCALE GENOMIC DNA]</scope>
    <source>
        <strain evidence="1">DMR45628</strain>
    </source>
</reference>
<organism evidence="1 2">
    <name type="scientific">Popillia japonica</name>
    <name type="common">Japanese beetle</name>
    <dbReference type="NCBI Taxonomy" id="7064"/>
    <lineage>
        <taxon>Eukaryota</taxon>
        <taxon>Metazoa</taxon>
        <taxon>Ecdysozoa</taxon>
        <taxon>Arthropoda</taxon>
        <taxon>Hexapoda</taxon>
        <taxon>Insecta</taxon>
        <taxon>Pterygota</taxon>
        <taxon>Neoptera</taxon>
        <taxon>Endopterygota</taxon>
        <taxon>Coleoptera</taxon>
        <taxon>Polyphaga</taxon>
        <taxon>Scarabaeiformia</taxon>
        <taxon>Scarabaeidae</taxon>
        <taxon>Rutelinae</taxon>
        <taxon>Popillia</taxon>
    </lineage>
</organism>
<evidence type="ECO:0000313" key="2">
    <source>
        <dbReference type="Proteomes" id="UP001458880"/>
    </source>
</evidence>
<sequence>MELPILGIYECMVPKTPKNGPLSKVTFRETIEELGNAEKQTFQLDRAAKTLSSQKWRLHKLNTRCSDSEKRPKKCGSTPTYFLIRRTCLQQCCIVCMLKRLN</sequence>
<comment type="caution">
    <text evidence="1">The sequence shown here is derived from an EMBL/GenBank/DDBJ whole genome shotgun (WGS) entry which is preliminary data.</text>
</comment>
<evidence type="ECO:0000313" key="1">
    <source>
        <dbReference type="EMBL" id="KAK9739433.1"/>
    </source>
</evidence>
<proteinExistence type="predicted"/>
<dbReference type="AlphaFoldDB" id="A0AAW1M182"/>
<dbReference type="EMBL" id="JASPKY010000075">
    <property type="protein sequence ID" value="KAK9739433.1"/>
    <property type="molecule type" value="Genomic_DNA"/>
</dbReference>
<accession>A0AAW1M182</accession>
<protein>
    <submittedName>
        <fullName evidence="1">Uncharacterized protein</fullName>
    </submittedName>
</protein>
<keyword evidence="2" id="KW-1185">Reference proteome</keyword>
<gene>
    <name evidence="1" type="ORF">QE152_g9059</name>
</gene>